<organism evidence="2 3">
    <name type="scientific">Malonomonas rubra DSM 5091</name>
    <dbReference type="NCBI Taxonomy" id="1122189"/>
    <lineage>
        <taxon>Bacteria</taxon>
        <taxon>Pseudomonadati</taxon>
        <taxon>Thermodesulfobacteriota</taxon>
        <taxon>Desulfuromonadia</taxon>
        <taxon>Desulfuromonadales</taxon>
        <taxon>Geopsychrobacteraceae</taxon>
        <taxon>Malonomonas</taxon>
    </lineage>
</organism>
<dbReference type="OrthoDB" id="5372878at2"/>
<name>A0A1M6LFE9_MALRU</name>
<dbReference type="SUPFAM" id="SSF159594">
    <property type="entry name" value="XCC0632-like"/>
    <property type="match status" value="1"/>
</dbReference>
<dbReference type="Pfam" id="PF03886">
    <property type="entry name" value="ABC_trans_aux"/>
    <property type="match status" value="1"/>
</dbReference>
<keyword evidence="3" id="KW-1185">Reference proteome</keyword>
<dbReference type="RefSeq" id="WP_072909518.1">
    <property type="nucleotide sequence ID" value="NZ_FQZT01000013.1"/>
</dbReference>
<gene>
    <name evidence="2" type="ORF">SAMN02745165_02960</name>
</gene>
<dbReference type="AlphaFoldDB" id="A0A1M6LFE9"/>
<proteinExistence type="predicted"/>
<keyword evidence="2" id="KW-0449">Lipoprotein</keyword>
<dbReference type="STRING" id="1122189.SAMN02745165_02960"/>
<dbReference type="Proteomes" id="UP000184171">
    <property type="component" value="Unassembled WGS sequence"/>
</dbReference>
<accession>A0A1M6LFE9</accession>
<dbReference type="EMBL" id="FQZT01000013">
    <property type="protein sequence ID" value="SHJ69940.1"/>
    <property type="molecule type" value="Genomic_DNA"/>
</dbReference>
<evidence type="ECO:0000259" key="1">
    <source>
        <dbReference type="Pfam" id="PF03886"/>
    </source>
</evidence>
<evidence type="ECO:0000313" key="3">
    <source>
        <dbReference type="Proteomes" id="UP000184171"/>
    </source>
</evidence>
<sequence length="191" mass="21366">MKKEIIAILTLLLCQGCIQLGSDTQPTRYYLLEPLAEPVVATGSEPLNIKLGPIEFPGYLDRLQIITRGADNAIITAPLDRWAEPLSENFQRTLQENLHRRLGNAEIQLAPWNLNSKPGYQILLTINRFDATLGKQLNVDIRWDIISLSTNGKKTRGHFLSQTEIGKNYGEMVKQLSSALANFSHELAANL</sequence>
<dbReference type="Gene3D" id="3.40.50.10610">
    <property type="entry name" value="ABC-type transport auxiliary lipoprotein component"/>
    <property type="match status" value="1"/>
</dbReference>
<dbReference type="InterPro" id="IPR005586">
    <property type="entry name" value="ABC_trans_aux"/>
</dbReference>
<reference evidence="2 3" key="1">
    <citation type="submission" date="2016-11" db="EMBL/GenBank/DDBJ databases">
        <authorList>
            <person name="Jaros S."/>
            <person name="Januszkiewicz K."/>
            <person name="Wedrychowicz H."/>
        </authorList>
    </citation>
    <scope>NUCLEOTIDE SEQUENCE [LARGE SCALE GENOMIC DNA]</scope>
    <source>
        <strain evidence="2 3">DSM 5091</strain>
    </source>
</reference>
<evidence type="ECO:0000313" key="2">
    <source>
        <dbReference type="EMBL" id="SHJ69940.1"/>
    </source>
</evidence>
<feature type="domain" description="ABC-type transport auxiliary lipoprotein component" evidence="1">
    <location>
        <begin position="30"/>
        <end position="188"/>
    </location>
</feature>
<protein>
    <submittedName>
        <fullName evidence="2">ABC-type transport auxiliary lipoprotein component</fullName>
    </submittedName>
</protein>